<organism evidence="2 3">
    <name type="scientific">Gordonia neofelifaecis NRRL B-59395</name>
    <dbReference type="NCBI Taxonomy" id="644548"/>
    <lineage>
        <taxon>Bacteria</taxon>
        <taxon>Bacillati</taxon>
        <taxon>Actinomycetota</taxon>
        <taxon>Actinomycetes</taxon>
        <taxon>Mycobacteriales</taxon>
        <taxon>Gordoniaceae</taxon>
        <taxon>Gordonia</taxon>
    </lineage>
</organism>
<dbReference type="OrthoDB" id="4374383at2"/>
<dbReference type="AlphaFoldDB" id="F1YKZ0"/>
<reference evidence="2 3" key="1">
    <citation type="journal article" date="2011" name="J. Bacteriol.">
        <title>Draft Genome Sequence of Gordonia neofelifaecis NRRL B-59395, a Cholesterol-Degrading Actinomycete.</title>
        <authorList>
            <person name="Ge F."/>
            <person name="Li W."/>
            <person name="Chen G."/>
            <person name="Liu Y."/>
            <person name="Zhang G."/>
            <person name="Yong B."/>
            <person name="Wang Q."/>
            <person name="Wang N."/>
            <person name="Huang Z."/>
            <person name="Li W."/>
            <person name="Wang J."/>
            <person name="Wu C."/>
            <person name="Xie Q."/>
            <person name="Liu G."/>
        </authorList>
    </citation>
    <scope>NUCLEOTIDE SEQUENCE [LARGE SCALE GENOMIC DNA]</scope>
    <source>
        <strain evidence="2 3">NRRL B-59395</strain>
    </source>
</reference>
<feature type="domain" description="ER-bound oxygenase mpaB/mpaB'/Rubber oxygenase catalytic" evidence="1">
    <location>
        <begin position="21"/>
        <end position="252"/>
    </location>
</feature>
<evidence type="ECO:0000313" key="2">
    <source>
        <dbReference type="EMBL" id="EGD54784.1"/>
    </source>
</evidence>
<protein>
    <recommendedName>
        <fullName evidence="1">ER-bound oxygenase mpaB/mpaB'/Rubber oxygenase catalytic domain-containing protein</fullName>
    </recommendedName>
</protein>
<dbReference type="PANTHER" id="PTHR36151:SF3">
    <property type="entry name" value="ER-BOUND OXYGENASE MPAB_MPAB'_RUBBER OXYGENASE CATALYTIC DOMAIN-CONTAINING PROTEIN"/>
    <property type="match status" value="1"/>
</dbReference>
<evidence type="ECO:0000259" key="1">
    <source>
        <dbReference type="Pfam" id="PF09995"/>
    </source>
</evidence>
<dbReference type="GO" id="GO:0016491">
    <property type="term" value="F:oxidoreductase activity"/>
    <property type="evidence" value="ECO:0007669"/>
    <property type="project" value="InterPro"/>
</dbReference>
<dbReference type="eggNOG" id="COG3662">
    <property type="taxonomic scope" value="Bacteria"/>
</dbReference>
<name>F1YKZ0_9ACTN</name>
<gene>
    <name evidence="2" type="ORF">SCNU_12887</name>
</gene>
<proteinExistence type="predicted"/>
<dbReference type="Pfam" id="PF09995">
    <property type="entry name" value="MPAB_Lcp_cat"/>
    <property type="match status" value="1"/>
</dbReference>
<dbReference type="InterPro" id="IPR018713">
    <property type="entry name" value="MPAB/Lcp_cat_dom"/>
</dbReference>
<comment type="caution">
    <text evidence="2">The sequence shown here is derived from an EMBL/GenBank/DDBJ whole genome shotgun (WGS) entry which is preliminary data.</text>
</comment>
<evidence type="ECO:0000313" key="3">
    <source>
        <dbReference type="Proteomes" id="UP000035065"/>
    </source>
</evidence>
<sequence>MGRRSRPTLQGLLDDSISDLLWPRAALMQLADSDVAQTEVDSGGYGNRAAHRWSATMEFMRMTAACDDESMALLVRDVNRIHATIRVPEDDEGCPAAGPGRRRPVFDPANQLWVAATWCHSMIETYRLLVAEIDEDVLDVLVADFARVGTLLQMDLVDWPADYAALQRCIRAGEARYPIPLARAAPWDPPETVLPGDVGRQVFTTYSHPRRVVRRMPRIKLFTWGMAGPQLRAAYGIDWTERHQERFEAEVAARRRHVMLTSAAWRRRAGRKQRRRAEARLRKHMTMSYSEIHARENRAPAS</sequence>
<dbReference type="RefSeq" id="WP_009679790.1">
    <property type="nucleotide sequence ID" value="NZ_AEUD01000010.1"/>
</dbReference>
<dbReference type="STRING" id="644548.SCNU_12887"/>
<accession>F1YKZ0</accession>
<dbReference type="Proteomes" id="UP000035065">
    <property type="component" value="Unassembled WGS sequence"/>
</dbReference>
<dbReference type="PANTHER" id="PTHR36151">
    <property type="entry name" value="BLR2777 PROTEIN"/>
    <property type="match status" value="1"/>
</dbReference>
<keyword evidence="3" id="KW-1185">Reference proteome</keyword>
<dbReference type="EMBL" id="AEUD01000010">
    <property type="protein sequence ID" value="EGD54784.1"/>
    <property type="molecule type" value="Genomic_DNA"/>
</dbReference>